<comment type="caution">
    <text evidence="1">The sequence shown here is derived from an EMBL/GenBank/DDBJ whole genome shotgun (WGS) entry which is preliminary data.</text>
</comment>
<accession>A0A0N0Z9R5</accession>
<dbReference type="EC" id="4.1.3.3" evidence="1"/>
<dbReference type="EMBL" id="LGAA01000002">
    <property type="protein sequence ID" value="KPD04437.1"/>
    <property type="molecule type" value="Genomic_DNA"/>
</dbReference>
<gene>
    <name evidence="1" type="ORF">M992_0133</name>
</gene>
<evidence type="ECO:0000313" key="1">
    <source>
        <dbReference type="EMBL" id="KPD04437.1"/>
    </source>
</evidence>
<dbReference type="Proteomes" id="UP000053226">
    <property type="component" value="Unassembled WGS sequence"/>
</dbReference>
<keyword evidence="1" id="KW-0456">Lyase</keyword>
<protein>
    <submittedName>
        <fullName evidence="1">N-acetylneuraminate lyase</fullName>
        <ecNumber evidence="1">4.1.3.3</ecNumber>
    </submittedName>
</protein>
<dbReference type="AlphaFoldDB" id="A0A0N0Z9R5"/>
<reference evidence="1 2" key="1">
    <citation type="submission" date="2015-07" db="EMBL/GenBank/DDBJ databases">
        <title>ATOL: Assembling a taxonomically balanced genome-scale reconstruction of the evolutionary history of the Enterobacteriaceae.</title>
        <authorList>
            <person name="Plunkett G.III."/>
            <person name="Neeno-Eckwall E.C."/>
            <person name="Glasner J.D."/>
            <person name="Perna N.T."/>
        </authorList>
    </citation>
    <scope>NUCLEOTIDE SEQUENCE [LARGE SCALE GENOMIC DNA]</scope>
    <source>
        <strain evidence="1 2">ATCC 35017</strain>
    </source>
</reference>
<proteinExistence type="predicted"/>
<dbReference type="GO" id="GO:0008747">
    <property type="term" value="F:N-acetylneuraminate lyase activity"/>
    <property type="evidence" value="ECO:0007669"/>
    <property type="project" value="UniProtKB-EC"/>
</dbReference>
<evidence type="ECO:0000313" key="2">
    <source>
        <dbReference type="Proteomes" id="UP000053226"/>
    </source>
</evidence>
<name>A0A0N0Z9R5_9GAMM</name>
<sequence>MSRFLQAAGKAIPNLSGMKFNSPDMYEFQCCLRVDSGKYDSPFGIDVFMPAGLACGALSARQHL</sequence>
<organism evidence="1 2">
    <name type="scientific">Moellerella wisconsensis ATCC 35017</name>
    <dbReference type="NCBI Taxonomy" id="1354267"/>
    <lineage>
        <taxon>Bacteria</taxon>
        <taxon>Pseudomonadati</taxon>
        <taxon>Pseudomonadota</taxon>
        <taxon>Gammaproteobacteria</taxon>
        <taxon>Enterobacterales</taxon>
        <taxon>Morganellaceae</taxon>
        <taxon>Moellerella</taxon>
    </lineage>
</organism>
<keyword evidence="2" id="KW-1185">Reference proteome</keyword>